<keyword evidence="3 7" id="KW-0418">Kinase</keyword>
<comment type="pathway">
    <text evidence="7 9">Carbohydrate degradation; L-arabinose degradation via L-ribulose; D-xylulose 5-phosphate from L-arabinose (bacterial route): step 2/3.</text>
</comment>
<dbReference type="NCBIfam" id="TIGR01234">
    <property type="entry name" value="L-ribulokinase"/>
    <property type="match status" value="1"/>
</dbReference>
<evidence type="ECO:0000256" key="9">
    <source>
        <dbReference type="RuleBase" id="RU003455"/>
    </source>
</evidence>
<dbReference type="InterPro" id="IPR018484">
    <property type="entry name" value="FGGY_N"/>
</dbReference>
<keyword evidence="4 7" id="KW-0067">ATP-binding</keyword>
<dbReference type="Pfam" id="PF02782">
    <property type="entry name" value="FGGY_C"/>
    <property type="match status" value="1"/>
</dbReference>
<evidence type="ECO:0000256" key="8">
    <source>
        <dbReference type="NCBIfam" id="TIGR01234"/>
    </source>
</evidence>
<dbReference type="GO" id="GO:0005524">
    <property type="term" value="F:ATP binding"/>
    <property type="evidence" value="ECO:0007669"/>
    <property type="project" value="UniProtKB-UniRule"/>
</dbReference>
<dbReference type="CDD" id="cd07781">
    <property type="entry name" value="ASKHA_NBD_FGGY_L-RBK"/>
    <property type="match status" value="1"/>
</dbReference>
<keyword evidence="6 7" id="KW-0119">Carbohydrate metabolism</keyword>
<dbReference type="InterPro" id="IPR000577">
    <property type="entry name" value="Carb_kinase_FGGY"/>
</dbReference>
<evidence type="ECO:0000256" key="1">
    <source>
        <dbReference type="ARBA" id="ARBA00022679"/>
    </source>
</evidence>
<dbReference type="EC" id="2.7.1.16" evidence="7 8"/>
<proteinExistence type="inferred from homology"/>
<dbReference type="HAMAP" id="MF_00520">
    <property type="entry name" value="Ribulokinase"/>
    <property type="match status" value="1"/>
</dbReference>
<evidence type="ECO:0000256" key="4">
    <source>
        <dbReference type="ARBA" id="ARBA00022840"/>
    </source>
</evidence>
<evidence type="ECO:0000256" key="6">
    <source>
        <dbReference type="ARBA" id="ARBA00023277"/>
    </source>
</evidence>
<keyword evidence="13" id="KW-1185">Reference proteome</keyword>
<reference evidence="12 13" key="1">
    <citation type="journal article" date="2011" name="Stand. Genomic Sci.">
        <title>Complete genome sequence of the gliding, heparinolytic Pedobacter saltans type strain (113).</title>
        <authorList>
            <person name="Liolios K."/>
            <person name="Sikorski J."/>
            <person name="Lu M."/>
            <person name="Nolan M."/>
            <person name="Lapidus A."/>
            <person name="Lucas S."/>
            <person name="Hammon N."/>
            <person name="Deshpande S."/>
            <person name="Cheng J.F."/>
            <person name="Tapia R."/>
            <person name="Han C."/>
            <person name="Goodwin L."/>
            <person name="Pitluck S."/>
            <person name="Huntemann M."/>
            <person name="Ivanova N."/>
            <person name="Pagani I."/>
            <person name="Mavromatis K."/>
            <person name="Ovchinikova G."/>
            <person name="Pati A."/>
            <person name="Chen A."/>
            <person name="Palaniappan K."/>
            <person name="Land M."/>
            <person name="Hauser L."/>
            <person name="Brambilla E.M."/>
            <person name="Kotsyurbenko O."/>
            <person name="Rohde M."/>
            <person name="Tindall B.J."/>
            <person name="Abt B."/>
            <person name="Goker M."/>
            <person name="Detter J.C."/>
            <person name="Woyke T."/>
            <person name="Bristow J."/>
            <person name="Eisen J.A."/>
            <person name="Markowitz V."/>
            <person name="Hugenholtz P."/>
            <person name="Klenk H.P."/>
            <person name="Kyrpides N.C."/>
        </authorList>
    </citation>
    <scope>NUCLEOTIDE SEQUENCE [LARGE SCALE GENOMIC DNA]</scope>
    <source>
        <strain evidence="13">ATCC 51119 / DSM 12145 / JCM 21818 / LMG 10337 / NBRC 100064 / NCIMB 13643</strain>
    </source>
</reference>
<dbReference type="HOGENOM" id="CLU_009281_9_1_10"/>
<name>F0S5A0_PSESL</name>
<dbReference type="InterPro" id="IPR018483">
    <property type="entry name" value="Carb_kinase_FGGY_CS"/>
</dbReference>
<evidence type="ECO:0000256" key="5">
    <source>
        <dbReference type="ARBA" id="ARBA00022935"/>
    </source>
</evidence>
<dbReference type="Gene3D" id="3.30.420.40">
    <property type="match status" value="1"/>
</dbReference>
<dbReference type="InterPro" id="IPR005929">
    <property type="entry name" value="Ribulokinase"/>
</dbReference>
<dbReference type="Proteomes" id="UP000000310">
    <property type="component" value="Chromosome"/>
</dbReference>
<feature type="domain" description="Carbohydrate kinase FGGY C-terminal" evidence="11">
    <location>
        <begin position="290"/>
        <end position="498"/>
    </location>
</feature>
<dbReference type="PIRSF" id="PIRSF000538">
    <property type="entry name" value="GlpK"/>
    <property type="match status" value="1"/>
</dbReference>
<evidence type="ECO:0000259" key="10">
    <source>
        <dbReference type="Pfam" id="PF00370"/>
    </source>
</evidence>
<dbReference type="Pfam" id="PF00370">
    <property type="entry name" value="FGGY_N"/>
    <property type="match status" value="1"/>
</dbReference>
<dbReference type="InterPro" id="IPR018485">
    <property type="entry name" value="FGGY_C"/>
</dbReference>
<keyword evidence="2 7" id="KW-0547">Nucleotide-binding</keyword>
<comment type="similarity">
    <text evidence="7 9">Belongs to the ribulokinase family.</text>
</comment>
<evidence type="ECO:0000256" key="3">
    <source>
        <dbReference type="ARBA" id="ARBA00022777"/>
    </source>
</evidence>
<evidence type="ECO:0000256" key="2">
    <source>
        <dbReference type="ARBA" id="ARBA00022741"/>
    </source>
</evidence>
<accession>F0S5A0</accession>
<dbReference type="RefSeq" id="WP_013632544.1">
    <property type="nucleotide sequence ID" value="NC_015177.1"/>
</dbReference>
<dbReference type="PROSITE" id="PS00445">
    <property type="entry name" value="FGGY_KINASES_2"/>
    <property type="match status" value="1"/>
</dbReference>
<dbReference type="KEGG" id="psn:Pedsa_1484"/>
<dbReference type="STRING" id="762903.Pedsa_1484"/>
<feature type="domain" description="Carbohydrate kinase FGGY N-terminal" evidence="10">
    <location>
        <begin position="5"/>
        <end position="281"/>
    </location>
</feature>
<dbReference type="EMBL" id="CP002545">
    <property type="protein sequence ID" value="ADY52045.1"/>
    <property type="molecule type" value="Genomic_DNA"/>
</dbReference>
<evidence type="ECO:0000313" key="12">
    <source>
        <dbReference type="EMBL" id="ADY52045.1"/>
    </source>
</evidence>
<protein>
    <recommendedName>
        <fullName evidence="7 8">Ribulokinase</fullName>
        <ecNumber evidence="7 8">2.7.1.16</ecNumber>
    </recommendedName>
</protein>
<comment type="catalytic activity">
    <reaction evidence="7">
        <text>D-ribulose + ATP = D-ribulose 5-phosphate + ADP + H(+)</text>
        <dbReference type="Rhea" id="RHEA:17601"/>
        <dbReference type="ChEBI" id="CHEBI:15378"/>
        <dbReference type="ChEBI" id="CHEBI:17173"/>
        <dbReference type="ChEBI" id="CHEBI:30616"/>
        <dbReference type="ChEBI" id="CHEBI:58121"/>
        <dbReference type="ChEBI" id="CHEBI:456216"/>
        <dbReference type="EC" id="2.7.1.16"/>
    </reaction>
</comment>
<dbReference type="UniPathway" id="UPA00145">
    <property type="reaction ID" value="UER00566"/>
</dbReference>
<dbReference type="eggNOG" id="COG1069">
    <property type="taxonomic scope" value="Bacteria"/>
</dbReference>
<dbReference type="PANTHER" id="PTHR43435">
    <property type="entry name" value="RIBULOKINASE"/>
    <property type="match status" value="1"/>
</dbReference>
<organism evidence="12 13">
    <name type="scientific">Pseudopedobacter saltans (strain ATCC 51119 / DSM 12145 / JCM 21818 / CCUG 39354 / LMG 10337 / NBRC 100064 / NCIMB 13643)</name>
    <name type="common">Pedobacter saltans</name>
    <dbReference type="NCBI Taxonomy" id="762903"/>
    <lineage>
        <taxon>Bacteria</taxon>
        <taxon>Pseudomonadati</taxon>
        <taxon>Bacteroidota</taxon>
        <taxon>Sphingobacteriia</taxon>
        <taxon>Sphingobacteriales</taxon>
        <taxon>Sphingobacteriaceae</taxon>
        <taxon>Pseudopedobacter</taxon>
    </lineage>
</organism>
<dbReference type="GO" id="GO:0019569">
    <property type="term" value="P:L-arabinose catabolic process to D-xylulose 5-phosphate"/>
    <property type="evidence" value="ECO:0007669"/>
    <property type="project" value="UniProtKB-UniRule"/>
</dbReference>
<dbReference type="AlphaFoldDB" id="F0S5A0"/>
<comment type="catalytic activity">
    <reaction evidence="7 9">
        <text>L-ribulose + ATP = L-ribulose 5-phosphate + ADP + H(+)</text>
        <dbReference type="Rhea" id="RHEA:22072"/>
        <dbReference type="ChEBI" id="CHEBI:15378"/>
        <dbReference type="ChEBI" id="CHEBI:16880"/>
        <dbReference type="ChEBI" id="CHEBI:30616"/>
        <dbReference type="ChEBI" id="CHEBI:58226"/>
        <dbReference type="ChEBI" id="CHEBI:456216"/>
        <dbReference type="EC" id="2.7.1.16"/>
    </reaction>
</comment>
<reference evidence="13" key="2">
    <citation type="submission" date="2011-02" db="EMBL/GenBank/DDBJ databases">
        <title>The complete genome of Pedobacter saltans DSM 12145.</title>
        <authorList>
            <consortium name="US DOE Joint Genome Institute (JGI-PGF)"/>
            <person name="Lucas S."/>
            <person name="Copeland A."/>
            <person name="Lapidus A."/>
            <person name="Bruce D."/>
            <person name="Goodwin L."/>
            <person name="Pitluck S."/>
            <person name="Kyrpides N."/>
            <person name="Mavromatis K."/>
            <person name="Pagani I."/>
            <person name="Ivanova N."/>
            <person name="Ovchinnikova G."/>
            <person name="Lu M."/>
            <person name="Detter J.C."/>
            <person name="Han C."/>
            <person name="Land M."/>
            <person name="Hauser L."/>
            <person name="Markowitz V."/>
            <person name="Cheng J.-F."/>
            <person name="Hugenholtz P."/>
            <person name="Woyke T."/>
            <person name="Wu D."/>
            <person name="Tindall B."/>
            <person name="Pomrenke H.G."/>
            <person name="Brambilla E."/>
            <person name="Klenk H.-P."/>
            <person name="Eisen J.A."/>
        </authorList>
    </citation>
    <scope>NUCLEOTIDE SEQUENCE [LARGE SCALE GENOMIC DNA]</scope>
    <source>
        <strain evidence="13">ATCC 51119 / DSM 12145 / JCM 21818 / LMG 10337 / NBRC 100064 / NCIMB 13643</strain>
    </source>
</reference>
<dbReference type="InterPro" id="IPR043129">
    <property type="entry name" value="ATPase_NBD"/>
</dbReference>
<dbReference type="OrthoDB" id="9805576at2"/>
<sequence length="546" mass="60176">MGEKYVIGLDYGTDSVRALLINALTGEEIASSVHAYRRWKEGKYCQPAISQFRQHPLDYIEGMEETIKDVVSKVPSSVLINIKALAIDTTGSTPVAVNEKGIPLAMLPEFSENPNAMFILWKDHTANREADEINQLARNWSIDFTKYSGGIYSSEWFWSKILRTIRIDEDVFKNAYSWVEHCDWMPALLTGVSSAKHIKRGRCTAGHKAMWHEEFGGLPSQEFLTTLDPKLEGIRVRLYTDTYTSDQSAGKITEEWAKKLGLPENVEIAIGALDAHFGAVGACIEPYSLVKVIGTSTCDMVIAPLDKHKDHLVKGICGQVDGSIVPGYLGLEAGQSAFGDLYAWFKQLLLKPFESLAKDKINQKTLENIADGILPYLSEEAAKIEVTENDIIALDWINGRRTPDVNHNLKSALYGLALGTGAAELFKALVEATAFGARAISERFIEEGIPIRKVIAIGGISKKSNYVMQTLADVLNMEIQVVSSEQTCALGSAMIAATVAGIYTNVEEAQSVMSSGFDATYKPNANRVLIYNKLYQEYLALGKVKL</sequence>
<dbReference type="NCBIfam" id="NF003154">
    <property type="entry name" value="PRK04123.1"/>
    <property type="match status" value="1"/>
</dbReference>
<evidence type="ECO:0000313" key="13">
    <source>
        <dbReference type="Proteomes" id="UP000000310"/>
    </source>
</evidence>
<dbReference type="SUPFAM" id="SSF53067">
    <property type="entry name" value="Actin-like ATPase domain"/>
    <property type="match status" value="2"/>
</dbReference>
<dbReference type="GO" id="GO:0005737">
    <property type="term" value="C:cytoplasm"/>
    <property type="evidence" value="ECO:0007669"/>
    <property type="project" value="TreeGrafter"/>
</dbReference>
<gene>
    <name evidence="7" type="primary">araB</name>
    <name evidence="12" type="ordered locus">Pedsa_1484</name>
</gene>
<dbReference type="PANTHER" id="PTHR43435:SF4">
    <property type="entry name" value="FGGY CARBOHYDRATE KINASE DOMAIN-CONTAINING PROTEIN"/>
    <property type="match status" value="1"/>
</dbReference>
<keyword evidence="5 7" id="KW-0054">Arabinose catabolism</keyword>
<keyword evidence="1 7" id="KW-0808">Transferase</keyword>
<dbReference type="GO" id="GO:0008741">
    <property type="term" value="F:ribulokinase activity"/>
    <property type="evidence" value="ECO:0007669"/>
    <property type="project" value="UniProtKB-UniRule"/>
</dbReference>
<evidence type="ECO:0000256" key="7">
    <source>
        <dbReference type="HAMAP-Rule" id="MF_00520"/>
    </source>
</evidence>
<dbReference type="Gene3D" id="1.20.58.2240">
    <property type="match status" value="1"/>
</dbReference>
<evidence type="ECO:0000259" key="11">
    <source>
        <dbReference type="Pfam" id="PF02782"/>
    </source>
</evidence>
<dbReference type="GO" id="GO:0019150">
    <property type="term" value="F:D-ribulokinase activity"/>
    <property type="evidence" value="ECO:0007669"/>
    <property type="project" value="TreeGrafter"/>
</dbReference>